<dbReference type="EMBL" id="LT629799">
    <property type="protein sequence ID" value="SDV04036.1"/>
    <property type="molecule type" value="Genomic_DNA"/>
</dbReference>
<accession>A0A1H2NGV0</accession>
<proteinExistence type="predicted"/>
<dbReference type="Proteomes" id="UP000198825">
    <property type="component" value="Chromosome I"/>
</dbReference>
<evidence type="ECO:0000313" key="2">
    <source>
        <dbReference type="EMBL" id="SDV04036.1"/>
    </source>
</evidence>
<dbReference type="InterPro" id="IPR054261">
    <property type="entry name" value="DUF6992"/>
</dbReference>
<dbReference type="OrthoDB" id="9878895at2"/>
<keyword evidence="1" id="KW-0812">Transmembrane</keyword>
<organism evidence="2 3">
    <name type="scientific">Microlunatus sagamiharensis</name>
    <dbReference type="NCBI Taxonomy" id="546874"/>
    <lineage>
        <taxon>Bacteria</taxon>
        <taxon>Bacillati</taxon>
        <taxon>Actinomycetota</taxon>
        <taxon>Actinomycetes</taxon>
        <taxon>Propionibacteriales</taxon>
        <taxon>Propionibacteriaceae</taxon>
        <taxon>Microlunatus</taxon>
    </lineage>
</organism>
<reference evidence="3" key="1">
    <citation type="submission" date="2016-10" db="EMBL/GenBank/DDBJ databases">
        <authorList>
            <person name="Varghese N."/>
            <person name="Submissions S."/>
        </authorList>
    </citation>
    <scope>NUCLEOTIDE SEQUENCE [LARGE SCALE GENOMIC DNA]</scope>
    <source>
        <strain evidence="3">DSM 21743</strain>
    </source>
</reference>
<evidence type="ECO:0000313" key="3">
    <source>
        <dbReference type="Proteomes" id="UP000198825"/>
    </source>
</evidence>
<evidence type="ECO:0000256" key="1">
    <source>
        <dbReference type="SAM" id="Phobius"/>
    </source>
</evidence>
<sequence>MDPWRRQVSLARATVAWSALSTAVGLPLAVRTDPWWRAFGRQQVGWAAVDVGVVVVAGALRRRRMRRSGNPYAPAVLARERRTLRRVLLVNAAADAAYVAGGAWLWRASPDAPARAGAGAGIAVQGAFLCVHDTVQALRG</sequence>
<dbReference type="AlphaFoldDB" id="A0A1H2NGV0"/>
<name>A0A1H2NGV0_9ACTN</name>
<keyword evidence="1" id="KW-1133">Transmembrane helix</keyword>
<keyword evidence="3" id="KW-1185">Reference proteome</keyword>
<feature type="transmembrane region" description="Helical" evidence="1">
    <location>
        <begin position="44"/>
        <end position="60"/>
    </location>
</feature>
<feature type="transmembrane region" description="Helical" evidence="1">
    <location>
        <begin position="87"/>
        <end position="106"/>
    </location>
</feature>
<dbReference type="RefSeq" id="WP_157720100.1">
    <property type="nucleotide sequence ID" value="NZ_LT629799.1"/>
</dbReference>
<keyword evidence="1" id="KW-0472">Membrane</keyword>
<gene>
    <name evidence="2" type="ORF">SAMN04488544_3902</name>
</gene>
<protein>
    <submittedName>
        <fullName evidence="2">Uncharacterized protein</fullName>
    </submittedName>
</protein>
<dbReference type="Pfam" id="PF22503">
    <property type="entry name" value="DUF6992"/>
    <property type="match status" value="1"/>
</dbReference>